<protein>
    <recommendedName>
        <fullName evidence="2">peptide-methionine (R)-S-oxide reductase</fullName>
        <ecNumber evidence="2">1.8.4.12</ecNumber>
    </recommendedName>
</protein>
<gene>
    <name evidence="6" type="primary">msrB</name>
    <name evidence="6" type="ORF">CUV01_12095</name>
</gene>
<keyword evidence="3" id="KW-0560">Oxidoreductase</keyword>
<dbReference type="GO" id="GO:0033743">
    <property type="term" value="F:peptide-methionine (R)-S-oxide reductase activity"/>
    <property type="evidence" value="ECO:0007669"/>
    <property type="project" value="UniProtKB-EC"/>
</dbReference>
<dbReference type="PANTHER" id="PTHR10173">
    <property type="entry name" value="METHIONINE SULFOXIDE REDUCTASE"/>
    <property type="match status" value="1"/>
</dbReference>
<evidence type="ECO:0000313" key="7">
    <source>
        <dbReference type="Proteomes" id="UP000233742"/>
    </source>
</evidence>
<dbReference type="NCBIfam" id="TIGR00357">
    <property type="entry name" value="peptide-methionine (R)-S-oxide reductase MsrB"/>
    <property type="match status" value="1"/>
</dbReference>
<dbReference type="PANTHER" id="PTHR10173:SF52">
    <property type="entry name" value="METHIONINE-R-SULFOXIDE REDUCTASE B1"/>
    <property type="match status" value="1"/>
</dbReference>
<dbReference type="RefSeq" id="WP_101460702.1">
    <property type="nucleotide sequence ID" value="NZ_CP025408.1"/>
</dbReference>
<dbReference type="GO" id="GO:0005737">
    <property type="term" value="C:cytoplasm"/>
    <property type="evidence" value="ECO:0007669"/>
    <property type="project" value="TreeGrafter"/>
</dbReference>
<dbReference type="InterPro" id="IPR028427">
    <property type="entry name" value="Met_Sox_Rdtase_MsrB"/>
</dbReference>
<dbReference type="GO" id="GO:0030091">
    <property type="term" value="P:protein repair"/>
    <property type="evidence" value="ECO:0007669"/>
    <property type="project" value="InterPro"/>
</dbReference>
<evidence type="ECO:0000256" key="4">
    <source>
        <dbReference type="ARBA" id="ARBA00048488"/>
    </source>
</evidence>
<dbReference type="Pfam" id="PF01641">
    <property type="entry name" value="SelR"/>
    <property type="match status" value="1"/>
</dbReference>
<dbReference type="EC" id="1.8.4.12" evidence="2"/>
<evidence type="ECO:0000259" key="5">
    <source>
        <dbReference type="PROSITE" id="PS51790"/>
    </source>
</evidence>
<organism evidence="6 7">
    <name type="scientific">Paracoccus tegillarcae</name>
    <dbReference type="NCBI Taxonomy" id="1529068"/>
    <lineage>
        <taxon>Bacteria</taxon>
        <taxon>Pseudomonadati</taxon>
        <taxon>Pseudomonadota</taxon>
        <taxon>Alphaproteobacteria</taxon>
        <taxon>Rhodobacterales</taxon>
        <taxon>Paracoccaceae</taxon>
        <taxon>Paracoccus</taxon>
    </lineage>
</organism>
<evidence type="ECO:0000313" key="6">
    <source>
        <dbReference type="EMBL" id="AUH34037.1"/>
    </source>
</evidence>
<dbReference type="PROSITE" id="PS51790">
    <property type="entry name" value="MSRB"/>
    <property type="match status" value="1"/>
</dbReference>
<accession>A0A2K9EKU3</accession>
<feature type="domain" description="MsrB" evidence="5">
    <location>
        <begin position="9"/>
        <end position="128"/>
    </location>
</feature>
<dbReference type="Proteomes" id="UP000233742">
    <property type="component" value="Chromosome"/>
</dbReference>
<evidence type="ECO:0000256" key="2">
    <source>
        <dbReference type="ARBA" id="ARBA00012499"/>
    </source>
</evidence>
<proteinExistence type="inferred from homology"/>
<reference evidence="6 7" key="1">
    <citation type="submission" date="2017-12" db="EMBL/GenBank/DDBJ databases">
        <authorList>
            <person name="Hurst M.R.H."/>
        </authorList>
    </citation>
    <scope>NUCLEOTIDE SEQUENCE [LARGE SCALE GENOMIC DNA]</scope>
    <source>
        <strain evidence="6 7">BM15</strain>
    </source>
</reference>
<dbReference type="InterPro" id="IPR002579">
    <property type="entry name" value="Met_Sox_Rdtase_MsrB_dom"/>
</dbReference>
<dbReference type="GO" id="GO:0006979">
    <property type="term" value="P:response to oxidative stress"/>
    <property type="evidence" value="ECO:0007669"/>
    <property type="project" value="InterPro"/>
</dbReference>
<evidence type="ECO:0000256" key="3">
    <source>
        <dbReference type="ARBA" id="ARBA00023002"/>
    </source>
</evidence>
<dbReference type="OrthoDB" id="9785497at2"/>
<dbReference type="InterPro" id="IPR011057">
    <property type="entry name" value="Mss4-like_sf"/>
</dbReference>
<comment type="similarity">
    <text evidence="1">Belongs to the MsrB Met sulfoxide reductase family.</text>
</comment>
<dbReference type="KEGG" id="paro:CUV01_12095"/>
<comment type="catalytic activity">
    <reaction evidence="4">
        <text>L-methionyl-[protein] + [thioredoxin]-disulfide + H2O = L-methionyl-(R)-S-oxide-[protein] + [thioredoxin]-dithiol</text>
        <dbReference type="Rhea" id="RHEA:24164"/>
        <dbReference type="Rhea" id="RHEA-COMP:10698"/>
        <dbReference type="Rhea" id="RHEA-COMP:10700"/>
        <dbReference type="Rhea" id="RHEA-COMP:12313"/>
        <dbReference type="Rhea" id="RHEA-COMP:12314"/>
        <dbReference type="ChEBI" id="CHEBI:15377"/>
        <dbReference type="ChEBI" id="CHEBI:16044"/>
        <dbReference type="ChEBI" id="CHEBI:29950"/>
        <dbReference type="ChEBI" id="CHEBI:45764"/>
        <dbReference type="ChEBI" id="CHEBI:50058"/>
        <dbReference type="EC" id="1.8.4.12"/>
    </reaction>
</comment>
<dbReference type="AlphaFoldDB" id="A0A2K9EKU3"/>
<keyword evidence="7" id="KW-1185">Reference proteome</keyword>
<evidence type="ECO:0000256" key="1">
    <source>
        <dbReference type="ARBA" id="ARBA00007174"/>
    </source>
</evidence>
<sequence>MAPKIQKSDAEWRQQLSPEAYHVTREGGTERPFSHEGFPKGPGHYVCVGCGAQLFDGDQKFESHCGWPSFSKAGGAIDEHSDTTHGMRRTEVRCHDCDAHLGHVFPDGPPPTGLRYCINGVALRFEPETDAGA</sequence>
<dbReference type="Gene3D" id="2.170.150.20">
    <property type="entry name" value="Peptide methionine sulfoxide reductase"/>
    <property type="match status" value="1"/>
</dbReference>
<name>A0A2K9EKU3_9RHOB</name>
<dbReference type="SUPFAM" id="SSF51316">
    <property type="entry name" value="Mss4-like"/>
    <property type="match status" value="1"/>
</dbReference>
<dbReference type="EMBL" id="CP025408">
    <property type="protein sequence ID" value="AUH34037.1"/>
    <property type="molecule type" value="Genomic_DNA"/>
</dbReference>